<dbReference type="Proteomes" id="UP000800093">
    <property type="component" value="Unassembled WGS sequence"/>
</dbReference>
<evidence type="ECO:0000256" key="1">
    <source>
        <dbReference type="SAM" id="MobiDB-lite"/>
    </source>
</evidence>
<dbReference type="AlphaFoldDB" id="A0A9P4JY47"/>
<keyword evidence="3" id="KW-1185">Reference proteome</keyword>
<reference evidence="3" key="1">
    <citation type="journal article" date="2020" name="Stud. Mycol.">
        <title>101 Dothideomycetes genomes: A test case for predicting lifestyles and emergence of pathogens.</title>
        <authorList>
            <person name="Haridas S."/>
            <person name="Albert R."/>
            <person name="Binder M."/>
            <person name="Bloem J."/>
            <person name="LaButti K."/>
            <person name="Salamov A."/>
            <person name="Andreopoulos B."/>
            <person name="Baker S."/>
            <person name="Barry K."/>
            <person name="Bills G."/>
            <person name="Bluhm B."/>
            <person name="Cannon C."/>
            <person name="Castanera R."/>
            <person name="Culley D."/>
            <person name="Daum C."/>
            <person name="Ezra D."/>
            <person name="Gonzalez J."/>
            <person name="Henrissat B."/>
            <person name="Kuo A."/>
            <person name="Liang C."/>
            <person name="Lipzen A."/>
            <person name="Lutzoni F."/>
            <person name="Magnuson J."/>
            <person name="Mondo S."/>
            <person name="Nolan M."/>
            <person name="Ohm R."/>
            <person name="Pangilinan J."/>
            <person name="Park H.-J."/>
            <person name="Ramirez L."/>
            <person name="Alfaro M."/>
            <person name="Sun H."/>
            <person name="Tritt A."/>
            <person name="Yoshinaga Y."/>
            <person name="Zwiers L.-H."/>
            <person name="Turgeon B."/>
            <person name="Goodwin S."/>
            <person name="Spatafora J."/>
            <person name="Crous P."/>
            <person name="Grigoriev I."/>
        </authorList>
    </citation>
    <scope>NUCLEOTIDE SEQUENCE [LARGE SCALE GENOMIC DNA]</scope>
    <source>
        <strain evidence="3">CBS 304.66</strain>
    </source>
</reference>
<name>A0A9P4JY47_9PLEO</name>
<sequence length="179" mass="19543">MVFETSTGNTNAATTSSVWEVGGGVYAPRMRGLVAIAMAGFQGSGDENRVGDYLLSSSWAGTIRTGTAIEKPGWLRDGGTQQRNGVGRLRRLAPLGRFSRRKPLSAWCLYALCLKVPARSITHFSTFALLANQSREEKDTIVMNNRPDRDDRHETPGSRKSLGIGHPETHARAYSVPPK</sequence>
<accession>A0A9P4JY47</accession>
<feature type="compositionally biased region" description="Basic and acidic residues" evidence="1">
    <location>
        <begin position="139"/>
        <end position="157"/>
    </location>
</feature>
<comment type="caution">
    <text evidence="2">The sequence shown here is derived from an EMBL/GenBank/DDBJ whole genome shotgun (WGS) entry which is preliminary data.</text>
</comment>
<evidence type="ECO:0000313" key="2">
    <source>
        <dbReference type="EMBL" id="KAF2259314.1"/>
    </source>
</evidence>
<evidence type="ECO:0000313" key="3">
    <source>
        <dbReference type="Proteomes" id="UP000800093"/>
    </source>
</evidence>
<proteinExistence type="predicted"/>
<feature type="region of interest" description="Disordered" evidence="1">
    <location>
        <begin position="139"/>
        <end position="179"/>
    </location>
</feature>
<gene>
    <name evidence="2" type="ORF">CC78DRAFT_548397</name>
</gene>
<dbReference type="EMBL" id="ML986712">
    <property type="protein sequence ID" value="KAF2259314.1"/>
    <property type="molecule type" value="Genomic_DNA"/>
</dbReference>
<organism evidence="2 3">
    <name type="scientific">Lojkania enalia</name>
    <dbReference type="NCBI Taxonomy" id="147567"/>
    <lineage>
        <taxon>Eukaryota</taxon>
        <taxon>Fungi</taxon>
        <taxon>Dikarya</taxon>
        <taxon>Ascomycota</taxon>
        <taxon>Pezizomycotina</taxon>
        <taxon>Dothideomycetes</taxon>
        <taxon>Pleosporomycetidae</taxon>
        <taxon>Pleosporales</taxon>
        <taxon>Pleosporales incertae sedis</taxon>
        <taxon>Lojkania</taxon>
    </lineage>
</organism>
<protein>
    <submittedName>
        <fullName evidence="2">Uncharacterized protein</fullName>
    </submittedName>
</protein>